<protein>
    <submittedName>
        <fullName evidence="1">Uncharacterized protein</fullName>
    </submittedName>
</protein>
<gene>
    <name evidence="1" type="ORF">JNE38_30225</name>
</gene>
<dbReference type="Proteomes" id="UP000596248">
    <property type="component" value="Chromosome"/>
</dbReference>
<sequence length="193" mass="22356">MATPHKKAKIRLSPPEFTFFNEIKFSIGDDPLVRVDPLRELASGDFLITIRVQGRQKARALATLLVRSRRIGNIRILVRVRNMEGNRVLPITRSLSPREIANLYRIAFRTNRLFNFAVVRSSISFTAVFPVFKARVIQFFNDDLSDLFRNFNRVAAFVFRDVLRNRINRTPILFSTASQQTGSTSYRHRKVKT</sequence>
<reference evidence="1 2" key="1">
    <citation type="submission" date="2021-01" db="EMBL/GenBank/DDBJ databases">
        <title>Identification of strong promoters based on the transcriptome of Brevibacillus choshinensis.</title>
        <authorList>
            <person name="Yao D."/>
            <person name="Zhang K."/>
            <person name="Wu J."/>
        </authorList>
    </citation>
    <scope>NUCLEOTIDE SEQUENCE [LARGE SCALE GENOMIC DNA]</scope>
    <source>
        <strain evidence="1 2">HPD31-SP3</strain>
    </source>
</reference>
<organism evidence="1 2">
    <name type="scientific">Brevibacillus choshinensis</name>
    <dbReference type="NCBI Taxonomy" id="54911"/>
    <lineage>
        <taxon>Bacteria</taxon>
        <taxon>Bacillati</taxon>
        <taxon>Bacillota</taxon>
        <taxon>Bacilli</taxon>
        <taxon>Bacillales</taxon>
        <taxon>Paenibacillaceae</taxon>
        <taxon>Brevibacillus</taxon>
    </lineage>
</organism>
<proteinExistence type="predicted"/>
<evidence type="ECO:0000313" key="2">
    <source>
        <dbReference type="Proteomes" id="UP000596248"/>
    </source>
</evidence>
<name>A0ABX7FPR6_BRECH</name>
<accession>A0ABX7FPR6</accession>
<evidence type="ECO:0000313" key="1">
    <source>
        <dbReference type="EMBL" id="QRG67647.1"/>
    </source>
</evidence>
<dbReference type="EMBL" id="CP069127">
    <property type="protein sequence ID" value="QRG67647.1"/>
    <property type="molecule type" value="Genomic_DNA"/>
</dbReference>
<keyword evidence="2" id="KW-1185">Reference proteome</keyword>